<evidence type="ECO:0000313" key="3">
    <source>
        <dbReference type="Proteomes" id="UP000487268"/>
    </source>
</evidence>
<dbReference type="RefSeq" id="WP_407924314.1">
    <property type="nucleotide sequence ID" value="NZ_WEGH01000004.1"/>
</dbReference>
<evidence type="ECO:0000256" key="1">
    <source>
        <dbReference type="SAM" id="MobiDB-lite"/>
    </source>
</evidence>
<organism evidence="2 3">
    <name type="scientific">Actinomadura macrotermitis</name>
    <dbReference type="NCBI Taxonomy" id="2585200"/>
    <lineage>
        <taxon>Bacteria</taxon>
        <taxon>Bacillati</taxon>
        <taxon>Actinomycetota</taxon>
        <taxon>Actinomycetes</taxon>
        <taxon>Streptosporangiales</taxon>
        <taxon>Thermomonosporaceae</taxon>
        <taxon>Actinomadura</taxon>
    </lineage>
</organism>
<dbReference type="Proteomes" id="UP000487268">
    <property type="component" value="Unassembled WGS sequence"/>
</dbReference>
<proteinExistence type="predicted"/>
<protein>
    <recommendedName>
        <fullName evidence="4">Transposase</fullName>
    </recommendedName>
</protein>
<name>A0A7K0C2I8_9ACTN</name>
<reference evidence="2 3" key="1">
    <citation type="submission" date="2019-10" db="EMBL/GenBank/DDBJ databases">
        <title>Actinomadura rubteroloni sp. nov. and Actinomadura macrotermitis sp. nov., isolated from the gut of fungus growing-termite Macrotermes natalensis.</title>
        <authorList>
            <person name="Benndorf R."/>
            <person name="Martin K."/>
            <person name="Kuefner M."/>
            <person name="De Beer W."/>
            <person name="Kaster A.-K."/>
            <person name="Vollmers J."/>
            <person name="Poulsen M."/>
            <person name="Beemelmanns C."/>
        </authorList>
    </citation>
    <scope>NUCLEOTIDE SEQUENCE [LARGE SCALE GENOMIC DNA]</scope>
    <source>
        <strain evidence="2 3">RB68</strain>
    </source>
</reference>
<gene>
    <name evidence="2" type="ORF">ACRB68_57990</name>
</gene>
<comment type="caution">
    <text evidence="2">The sequence shown here is derived from an EMBL/GenBank/DDBJ whole genome shotgun (WGS) entry which is preliminary data.</text>
</comment>
<feature type="region of interest" description="Disordered" evidence="1">
    <location>
        <begin position="1"/>
        <end position="26"/>
    </location>
</feature>
<sequence>MISRRPLTVRRPPIQPDKPITGAGDHRSNGAVTWLVHRGNRRLRHRGTIAGDAWLHTRAAALDLRRLINLGLTRSNDIWHLSMAEA</sequence>
<evidence type="ECO:0000313" key="2">
    <source>
        <dbReference type="EMBL" id="MQY07697.1"/>
    </source>
</evidence>
<evidence type="ECO:0008006" key="4">
    <source>
        <dbReference type="Google" id="ProtNLM"/>
    </source>
</evidence>
<keyword evidence="3" id="KW-1185">Reference proteome</keyword>
<dbReference type="AlphaFoldDB" id="A0A7K0C2I8"/>
<dbReference type="EMBL" id="WEGH01000004">
    <property type="protein sequence ID" value="MQY07697.1"/>
    <property type="molecule type" value="Genomic_DNA"/>
</dbReference>
<accession>A0A7K0C2I8</accession>